<dbReference type="STRING" id="94237.ENSMMOP00000019906"/>
<name>A0A3Q3XBV6_MOLML</name>
<feature type="compositionally biased region" description="Polar residues" evidence="1">
    <location>
        <begin position="520"/>
        <end position="530"/>
    </location>
</feature>
<reference evidence="3" key="1">
    <citation type="submission" date="2025-08" db="UniProtKB">
        <authorList>
            <consortium name="Ensembl"/>
        </authorList>
    </citation>
    <scope>IDENTIFICATION</scope>
</reference>
<dbReference type="Proteomes" id="UP000261620">
    <property type="component" value="Unplaced"/>
</dbReference>
<proteinExistence type="predicted"/>
<feature type="region of interest" description="Disordered" evidence="1">
    <location>
        <begin position="603"/>
        <end position="636"/>
    </location>
</feature>
<organism evidence="3 4">
    <name type="scientific">Mola mola</name>
    <name type="common">Ocean sunfish</name>
    <name type="synonym">Tetraodon mola</name>
    <dbReference type="NCBI Taxonomy" id="94237"/>
    <lineage>
        <taxon>Eukaryota</taxon>
        <taxon>Metazoa</taxon>
        <taxon>Chordata</taxon>
        <taxon>Craniata</taxon>
        <taxon>Vertebrata</taxon>
        <taxon>Euteleostomi</taxon>
        <taxon>Actinopterygii</taxon>
        <taxon>Neopterygii</taxon>
        <taxon>Teleostei</taxon>
        <taxon>Neoteleostei</taxon>
        <taxon>Acanthomorphata</taxon>
        <taxon>Eupercaria</taxon>
        <taxon>Tetraodontiformes</taxon>
        <taxon>Molidae</taxon>
        <taxon>Mola</taxon>
    </lineage>
</organism>
<evidence type="ECO:0000259" key="2">
    <source>
        <dbReference type="Pfam" id="PF18704"/>
    </source>
</evidence>
<feature type="compositionally biased region" description="Basic and acidic residues" evidence="1">
    <location>
        <begin position="364"/>
        <end position="380"/>
    </location>
</feature>
<accession>A0A3Q3XBV6</accession>
<reference evidence="3" key="2">
    <citation type="submission" date="2025-09" db="UniProtKB">
        <authorList>
            <consortium name="Ensembl"/>
        </authorList>
    </citation>
    <scope>IDENTIFICATION</scope>
</reference>
<protein>
    <recommendedName>
        <fullName evidence="2">Flap endonuclease GEN chromatin organization modifier domain-containing protein</fullName>
    </recommendedName>
</protein>
<feature type="compositionally biased region" description="Polar residues" evidence="1">
    <location>
        <begin position="615"/>
        <end position="630"/>
    </location>
</feature>
<feature type="region of interest" description="Disordered" evidence="1">
    <location>
        <begin position="423"/>
        <end position="445"/>
    </location>
</feature>
<sequence length="672" mass="75453">MRYRDCALVTYSDLCRFSQWKEQNAGASEGAVKKVAHCHVCRHPGSAKAHERGGCLLCDSKRFCQPQDFDYQCPCDWHRSEQTRQALSFEANIRRYDISFPFQENTGKSIISEFLISKDKPVSQFKRRQPNLLLMQKFANDKMEWPKHYTSEKVLVLMTYAELMNRKYGREMSSQIKILKPRVRNGVPCFEVIWSTPEHYVFPDDGPAEEQREVRTVEEDSLFRETYPQLVESYLREKALAAENKIKNLLAQMTLESSSATQPQVLPPSVSNIGEPALVLDTPVNHKQQRKSTEDHSILSDCPSTPLSHADSAATASPSVSAVINALHLSDIDWDTLSFTSSPLPQSVANHTTEPEPSKTTAGEVKDTKRKTSSDVKNTDPRPAAELCYTECPLRDRVLIRNTAKAVKQMETHHNIISKRLNRRLAPLDNSKSKSNGQKSGKCFSDSECPVKEFAVNIKEPLTERRQFATNIAESEREGQILSKTQNKHKGSQKPPQKYMFVETAVSSAAPPPQRCPSDPGQSKKNMLQTTKKSVCVSLASSSEESDTENQQFGPQIKTKHTSMYKIKGNFFSDFPLKPVSGPKTTRATSETTDTVQVFQLKPPNCSADTERNSKSISSQGTCREQSPANVNDDVFHRNSGSPLVVSDNDDSVICSESPLPLAERLRLRFLK</sequence>
<feature type="region of interest" description="Disordered" evidence="1">
    <location>
        <begin position="285"/>
        <end position="313"/>
    </location>
</feature>
<evidence type="ECO:0000256" key="1">
    <source>
        <dbReference type="SAM" id="MobiDB-lite"/>
    </source>
</evidence>
<evidence type="ECO:0000313" key="4">
    <source>
        <dbReference type="Proteomes" id="UP000261620"/>
    </source>
</evidence>
<feature type="domain" description="Flap endonuclease GEN chromatin organization modifier" evidence="2">
    <location>
        <begin position="176"/>
        <end position="235"/>
    </location>
</feature>
<feature type="region of interest" description="Disordered" evidence="1">
    <location>
        <begin position="344"/>
        <end position="381"/>
    </location>
</feature>
<evidence type="ECO:0000313" key="3">
    <source>
        <dbReference type="Ensembl" id="ENSMMOP00000019906.1"/>
    </source>
</evidence>
<dbReference type="AlphaFoldDB" id="A0A3Q3XBV6"/>
<feature type="region of interest" description="Disordered" evidence="1">
    <location>
        <begin position="476"/>
        <end position="530"/>
    </location>
</feature>
<dbReference type="Ensembl" id="ENSMMOT00000020239.1">
    <property type="protein sequence ID" value="ENSMMOP00000019906.1"/>
    <property type="gene ID" value="ENSMMOG00000015112.1"/>
</dbReference>
<feature type="compositionally biased region" description="Low complexity" evidence="1">
    <location>
        <begin position="433"/>
        <end position="442"/>
    </location>
</feature>
<dbReference type="InterPro" id="IPR041012">
    <property type="entry name" value="GEN_chromo"/>
</dbReference>
<dbReference type="OMA" id="QHEVRTI"/>
<keyword evidence="4" id="KW-1185">Reference proteome</keyword>
<dbReference type="Pfam" id="PF18704">
    <property type="entry name" value="Chromo_2"/>
    <property type="match status" value="1"/>
</dbReference>